<dbReference type="PRINTS" id="PR00633">
    <property type="entry name" value="RCCNDNSATION"/>
</dbReference>
<feature type="domain" description="Fibronectin type-III" evidence="2">
    <location>
        <begin position="590"/>
        <end position="682"/>
    </location>
</feature>
<dbReference type="SUPFAM" id="SSF49265">
    <property type="entry name" value="Fibronectin type III"/>
    <property type="match status" value="2"/>
</dbReference>
<dbReference type="SMART" id="SM00060">
    <property type="entry name" value="FN3"/>
    <property type="match status" value="4"/>
</dbReference>
<dbReference type="PRINTS" id="PR00014">
    <property type="entry name" value="FNTYPEIII"/>
</dbReference>
<accession>A0A6J7HJH0</accession>
<dbReference type="Pfam" id="PF25390">
    <property type="entry name" value="WD40_RLD"/>
    <property type="match status" value="1"/>
</dbReference>
<dbReference type="PROSITE" id="PS50012">
    <property type="entry name" value="RCC1_3"/>
    <property type="match status" value="6"/>
</dbReference>
<dbReference type="InterPro" id="IPR003961">
    <property type="entry name" value="FN3_dom"/>
</dbReference>
<dbReference type="InterPro" id="IPR036116">
    <property type="entry name" value="FN3_sf"/>
</dbReference>
<sequence>MASGSAQCWGDNTNLQAGHGVLYFEGPGQVDNLDGTGPDKTVVSVAAGSAHSCAVLENGSAKCWGAGFSGRLGDGSGETSGSPLFVAGLDGTSPGKSVVAIAAGSGHTCAVLGDGSAKCWGTNFSGQLGNGTTASALEPVAVADLDGTSLGKTALSISAGAAQSCAVLADGSAKCWGSNTSGRLGRGTDEDSLVPVLVSGLTGGMPATTVRSIATAVQHTCVVLGTGGVSCWGANFNGQLGDGTTNASNTPVAVPDIDGTTPAKTAIAVSLGEAHTCALLATGAVKCWGGDDRSELGSGPGTSLTPVMVTDIDGTSLDKTAVALAVGGAHSCVVLATGGTKCWGTNTRGELGSDTGITYTTPITVPSLEGASQQPKVTTPSFGATAPIEAPGAPTGVTAANPTTLSLEVSWTPPAFDGGSPILAYYVQYRIAGSIPWLEFARDDSPATSVIVTGLASDTLYEFNVAAAVDSAVGAYTSTATATRTLSGGPGAPTNVVASAPTATQIGVAWTSPTATGTSSISDYVVQYRTLTAQTWSSASHVRSTRTLMAVSGLAAGTTYVFRVAAVNGAGPGEYSAESNSVVTLILPGVPGKPKIVTRSNTSVSISWTAAVANGSPIGSNLVEYQADGGAWKSPVPATSIARAVTFAVKEGSTYVFRVKAISAAGTGPSSPVSLSALAASAPSAPIQLTAGTTNLAGQIAVAWGKANLRGVPYGRYTVAWKVKGGAWQAEEDPVLLWRHTITGLKKGVTYFVRVTVTTIEGSAASTSVGILITK</sequence>
<dbReference type="InterPro" id="IPR000408">
    <property type="entry name" value="Reg_chr_condens"/>
</dbReference>
<proteinExistence type="predicted"/>
<keyword evidence="1" id="KW-0677">Repeat</keyword>
<dbReference type="CDD" id="cd00063">
    <property type="entry name" value="FN3"/>
    <property type="match status" value="4"/>
</dbReference>
<dbReference type="EMBL" id="CAFBMR010000058">
    <property type="protein sequence ID" value="CAB4919672.1"/>
    <property type="molecule type" value="Genomic_DNA"/>
</dbReference>
<evidence type="ECO:0000256" key="1">
    <source>
        <dbReference type="ARBA" id="ARBA00022737"/>
    </source>
</evidence>
<reference evidence="3" key="1">
    <citation type="submission" date="2020-05" db="EMBL/GenBank/DDBJ databases">
        <authorList>
            <person name="Chiriac C."/>
            <person name="Salcher M."/>
            <person name="Ghai R."/>
            <person name="Kavagutti S V."/>
        </authorList>
    </citation>
    <scope>NUCLEOTIDE SEQUENCE</scope>
</reference>
<dbReference type="PROSITE" id="PS50853">
    <property type="entry name" value="FN3"/>
    <property type="match status" value="4"/>
</dbReference>
<dbReference type="Gene3D" id="2.60.40.10">
    <property type="entry name" value="Immunoglobulins"/>
    <property type="match status" value="4"/>
</dbReference>
<organism evidence="3">
    <name type="scientific">freshwater metagenome</name>
    <dbReference type="NCBI Taxonomy" id="449393"/>
    <lineage>
        <taxon>unclassified sequences</taxon>
        <taxon>metagenomes</taxon>
        <taxon>ecological metagenomes</taxon>
    </lineage>
</organism>
<dbReference type="SUPFAM" id="SSF50985">
    <property type="entry name" value="RCC1/BLIP-II"/>
    <property type="match status" value="2"/>
</dbReference>
<dbReference type="InterPro" id="IPR013783">
    <property type="entry name" value="Ig-like_fold"/>
</dbReference>
<dbReference type="PANTHER" id="PTHR22872">
    <property type="entry name" value="BTK-BINDING PROTEIN-RELATED"/>
    <property type="match status" value="1"/>
</dbReference>
<evidence type="ECO:0000259" key="2">
    <source>
        <dbReference type="PROSITE" id="PS50853"/>
    </source>
</evidence>
<dbReference type="Gene3D" id="2.130.10.30">
    <property type="entry name" value="Regulator of chromosome condensation 1/beta-lactamase-inhibitor protein II"/>
    <property type="match status" value="2"/>
</dbReference>
<feature type="domain" description="Fibronectin type-III" evidence="2">
    <location>
        <begin position="685"/>
        <end position="775"/>
    </location>
</feature>
<evidence type="ECO:0000313" key="3">
    <source>
        <dbReference type="EMBL" id="CAB4919672.1"/>
    </source>
</evidence>
<feature type="domain" description="Fibronectin type-III" evidence="2">
    <location>
        <begin position="492"/>
        <end position="589"/>
    </location>
</feature>
<dbReference type="InterPro" id="IPR058923">
    <property type="entry name" value="RCC1-like_dom"/>
</dbReference>
<dbReference type="AlphaFoldDB" id="A0A6J7HJH0"/>
<feature type="domain" description="Fibronectin type-III" evidence="2">
    <location>
        <begin position="393"/>
        <end position="488"/>
    </location>
</feature>
<dbReference type="InterPro" id="IPR009091">
    <property type="entry name" value="RCC1/BLIP-II"/>
</dbReference>
<gene>
    <name evidence="3" type="ORF">UFOPK3610_01334</name>
</gene>
<dbReference type="InterPro" id="IPR051625">
    <property type="entry name" value="Signaling_Regulatory_Domain"/>
</dbReference>
<protein>
    <submittedName>
        <fullName evidence="3">Unannotated protein</fullName>
    </submittedName>
</protein>
<name>A0A6J7HJH0_9ZZZZ</name>
<dbReference type="Pfam" id="PF00041">
    <property type="entry name" value="fn3"/>
    <property type="match status" value="3"/>
</dbReference>